<accession>A0A918XA80</accession>
<evidence type="ECO:0000313" key="1">
    <source>
        <dbReference type="EMBL" id="GHD19600.1"/>
    </source>
</evidence>
<reference evidence="1" key="1">
    <citation type="journal article" date="2014" name="Int. J. Syst. Evol. Microbiol.">
        <title>Complete genome sequence of Corynebacterium casei LMG S-19264T (=DSM 44701T), isolated from a smear-ripened cheese.</title>
        <authorList>
            <consortium name="US DOE Joint Genome Institute (JGI-PGF)"/>
            <person name="Walter F."/>
            <person name="Albersmeier A."/>
            <person name="Kalinowski J."/>
            <person name="Ruckert C."/>
        </authorList>
    </citation>
    <scope>NUCLEOTIDE SEQUENCE</scope>
    <source>
        <strain evidence="1">JCM 4637</strain>
    </source>
</reference>
<dbReference type="EMBL" id="BMVC01000035">
    <property type="protein sequence ID" value="GHD19600.1"/>
    <property type="molecule type" value="Genomic_DNA"/>
</dbReference>
<protein>
    <submittedName>
        <fullName evidence="1">Uncharacterized protein</fullName>
    </submittedName>
</protein>
<dbReference type="AlphaFoldDB" id="A0A918XA80"/>
<proteinExistence type="predicted"/>
<organism evidence="1 2">
    <name type="scientific">Streptomyces finlayi</name>
    <dbReference type="NCBI Taxonomy" id="67296"/>
    <lineage>
        <taxon>Bacteria</taxon>
        <taxon>Bacillati</taxon>
        <taxon>Actinomycetota</taxon>
        <taxon>Actinomycetes</taxon>
        <taxon>Kitasatosporales</taxon>
        <taxon>Streptomycetaceae</taxon>
        <taxon>Streptomyces</taxon>
    </lineage>
</organism>
<dbReference type="Proteomes" id="UP000638353">
    <property type="component" value="Unassembled WGS sequence"/>
</dbReference>
<name>A0A918XA80_9ACTN</name>
<gene>
    <name evidence="1" type="ORF">GCM10010334_83430</name>
</gene>
<evidence type="ECO:0000313" key="2">
    <source>
        <dbReference type="Proteomes" id="UP000638353"/>
    </source>
</evidence>
<comment type="caution">
    <text evidence="1">The sequence shown here is derived from an EMBL/GenBank/DDBJ whole genome shotgun (WGS) entry which is preliminary data.</text>
</comment>
<reference evidence="1" key="2">
    <citation type="submission" date="2020-09" db="EMBL/GenBank/DDBJ databases">
        <authorList>
            <person name="Sun Q."/>
            <person name="Ohkuma M."/>
        </authorList>
    </citation>
    <scope>NUCLEOTIDE SEQUENCE</scope>
    <source>
        <strain evidence="1">JCM 4637</strain>
    </source>
</reference>
<sequence length="65" mass="7341">MKLRITPHSAPPLWDIRQLGAGDVVVLVDGYEQRPDWVRYAHAMSIAIRRGVDIERVRGNSGESE</sequence>